<dbReference type="Gene3D" id="1.20.1280.50">
    <property type="match status" value="1"/>
</dbReference>
<keyword evidence="3" id="KW-1185">Reference proteome</keyword>
<dbReference type="SUPFAM" id="SSF52047">
    <property type="entry name" value="RNI-like"/>
    <property type="match status" value="1"/>
</dbReference>
<dbReference type="EMBL" id="MU151087">
    <property type="protein sequence ID" value="KAF9451351.1"/>
    <property type="molecule type" value="Genomic_DNA"/>
</dbReference>
<accession>A0A9P5XLI0</accession>
<name>A0A9P5XLI0_9AGAR</name>
<reference evidence="2" key="1">
    <citation type="submission" date="2020-11" db="EMBL/GenBank/DDBJ databases">
        <authorList>
            <consortium name="DOE Joint Genome Institute"/>
            <person name="Ahrendt S."/>
            <person name="Riley R."/>
            <person name="Andreopoulos W."/>
            <person name="Labutti K."/>
            <person name="Pangilinan J."/>
            <person name="Ruiz-Duenas F.J."/>
            <person name="Barrasa J.M."/>
            <person name="Sanchez-Garcia M."/>
            <person name="Camarero S."/>
            <person name="Miyauchi S."/>
            <person name="Serrano A."/>
            <person name="Linde D."/>
            <person name="Babiker R."/>
            <person name="Drula E."/>
            <person name="Ayuso-Fernandez I."/>
            <person name="Pacheco R."/>
            <person name="Padilla G."/>
            <person name="Ferreira P."/>
            <person name="Barriuso J."/>
            <person name="Kellner H."/>
            <person name="Castanera R."/>
            <person name="Alfaro M."/>
            <person name="Ramirez L."/>
            <person name="Pisabarro A.G."/>
            <person name="Kuo A."/>
            <person name="Tritt A."/>
            <person name="Lipzen A."/>
            <person name="He G."/>
            <person name="Yan M."/>
            <person name="Ng V."/>
            <person name="Cullen D."/>
            <person name="Martin F."/>
            <person name="Rosso M.-N."/>
            <person name="Henrissat B."/>
            <person name="Hibbett D."/>
            <person name="Martinez A.T."/>
            <person name="Grigoriev I.V."/>
        </authorList>
    </citation>
    <scope>NUCLEOTIDE SEQUENCE</scope>
    <source>
        <strain evidence="2">MF-IS2</strain>
    </source>
</reference>
<dbReference type="Proteomes" id="UP000807342">
    <property type="component" value="Unassembled WGS sequence"/>
</dbReference>
<protein>
    <recommendedName>
        <fullName evidence="4">F-box domain-containing protein</fullName>
    </recommendedName>
</protein>
<organism evidence="2 3">
    <name type="scientific">Macrolepiota fuliginosa MF-IS2</name>
    <dbReference type="NCBI Taxonomy" id="1400762"/>
    <lineage>
        <taxon>Eukaryota</taxon>
        <taxon>Fungi</taxon>
        <taxon>Dikarya</taxon>
        <taxon>Basidiomycota</taxon>
        <taxon>Agaricomycotina</taxon>
        <taxon>Agaricomycetes</taxon>
        <taxon>Agaricomycetidae</taxon>
        <taxon>Agaricales</taxon>
        <taxon>Agaricineae</taxon>
        <taxon>Agaricaceae</taxon>
        <taxon>Macrolepiota</taxon>
    </lineage>
</organism>
<dbReference type="AlphaFoldDB" id="A0A9P5XLI0"/>
<dbReference type="SUPFAM" id="SSF81383">
    <property type="entry name" value="F-box domain"/>
    <property type="match status" value="1"/>
</dbReference>
<dbReference type="InterPro" id="IPR036047">
    <property type="entry name" value="F-box-like_dom_sf"/>
</dbReference>
<proteinExistence type="predicted"/>
<evidence type="ECO:0000256" key="1">
    <source>
        <dbReference type="SAM" id="MobiDB-lite"/>
    </source>
</evidence>
<dbReference type="OrthoDB" id="2269034at2759"/>
<feature type="region of interest" description="Disordered" evidence="1">
    <location>
        <begin position="499"/>
        <end position="525"/>
    </location>
</feature>
<gene>
    <name evidence="2" type="ORF">P691DRAFT_787350</name>
</gene>
<sequence length="599" mass="67585">MLNIPPIPATPSVARDLPSDILIEICSINAFQDAWETYTQQSITGPRRVDHVRDTINASHVCRSWRTALLSAPELWRHMIDPYNGSMAKLMLERSRPYGISFSPPAKRRKGRRELDFEGEMAHEYQERLTEYKLVYNPFGRPEYLTTYLYGSMNVVPLPCLEVLSISSTTQVPHTQRYLFSNFPGRATPNLKRLHLHSWFFAHSGTPQLTILGDSLTHLHLTEIGKPVEVVMDVLASLGRLQSLTLDHVFSGKTPGRPRVDYPLCLVQLREFRLKENRSSNPTSFLRYVHFSEVLSIFSFELDVILKIESINLGPDNALFGSLAGVLRTILSSGPLCALKISCRGGVTYTNTIGDTEPGDWKQPPPRRLFHVDFIPFAFGIRPAMDKYFYIDSPDIDPLWMTYVDAFHSTLSKVGAYSRVESLSIYEYTKHVKDDVMMEILLQCDHVLRITHVDVLLWEFLLESTCSRLNGGGLDQEDCVLPALKDMSFDISGTYVVDPSTSDADSTDSDAGGNTLESPEDGGPELTTAFLYQEIQTLDSTLKNDPKDLEESEGEAGDPTFQYEPGLSDYEDEQDGFYVEDLVEFCGKHANLQRYSEST</sequence>
<evidence type="ECO:0000313" key="3">
    <source>
        <dbReference type="Proteomes" id="UP000807342"/>
    </source>
</evidence>
<evidence type="ECO:0000313" key="2">
    <source>
        <dbReference type="EMBL" id="KAF9451351.1"/>
    </source>
</evidence>
<evidence type="ECO:0008006" key="4">
    <source>
        <dbReference type="Google" id="ProtNLM"/>
    </source>
</evidence>
<comment type="caution">
    <text evidence="2">The sequence shown here is derived from an EMBL/GenBank/DDBJ whole genome shotgun (WGS) entry which is preliminary data.</text>
</comment>
<feature type="region of interest" description="Disordered" evidence="1">
    <location>
        <begin position="544"/>
        <end position="573"/>
    </location>
</feature>